<dbReference type="Proteomes" id="UP000257123">
    <property type="component" value="Unassembled WGS sequence"/>
</dbReference>
<protein>
    <submittedName>
        <fullName evidence="1">Uncharacterized protein</fullName>
    </submittedName>
</protein>
<sequence length="161" mass="18352">MEIEVAASAVGKKKFYIDVTNWEKVERHYRPFLVNAGWPQGLTNSVRDIKSYMEEIAQIYKEAVEAAGRASRDFVKNVARIWPLRFILPTRLEIGAEALREARGYWEIKTHIENVLGKKFHVWGEVYTGRVAVEIKNGVVYIGGTPSLGHTYLQLIGVFTL</sequence>
<dbReference type="EMBL" id="NMUF01000046">
    <property type="protein sequence ID" value="RFA96008.1"/>
    <property type="molecule type" value="Genomic_DNA"/>
</dbReference>
<evidence type="ECO:0000313" key="3">
    <source>
        <dbReference type="Proteomes" id="UP000256877"/>
    </source>
</evidence>
<comment type="caution">
    <text evidence="1">The sequence shown here is derived from an EMBL/GenBank/DDBJ whole genome shotgun (WGS) entry which is preliminary data.</text>
</comment>
<dbReference type="RefSeq" id="WP_116420767.1">
    <property type="nucleotide sequence ID" value="NZ_NMUE01000008.1"/>
</dbReference>
<accession>A0A371QYU7</accession>
<name>A0A371QYU7_9CREN</name>
<dbReference type="EMBL" id="NMUE01000008">
    <property type="protein sequence ID" value="RFA97195.1"/>
    <property type="molecule type" value="Genomic_DNA"/>
</dbReference>
<reference evidence="3 4" key="1">
    <citation type="submission" date="2017-07" db="EMBL/GenBank/DDBJ databases">
        <title>Draft genome sequence of aerobic hyperthermophilic archaea, Pyrobaculum aerophilum YKB31 and YKB32.</title>
        <authorList>
            <person name="Mochizuki T."/>
            <person name="Berliner A.J."/>
            <person name="Yoshida-Takashima Y."/>
            <person name="Takaki Y."/>
            <person name="Nunoura T."/>
            <person name="Takai K."/>
        </authorList>
    </citation>
    <scope>NUCLEOTIDE SEQUENCE [LARGE SCALE GENOMIC DNA]</scope>
    <source>
        <strain evidence="2 4">YKB31</strain>
        <strain evidence="1 3">YKB32</strain>
    </source>
</reference>
<evidence type="ECO:0000313" key="2">
    <source>
        <dbReference type="EMBL" id="RFA97195.1"/>
    </source>
</evidence>
<organism evidence="1 3">
    <name type="scientific">Pyrobaculum aerophilum</name>
    <dbReference type="NCBI Taxonomy" id="13773"/>
    <lineage>
        <taxon>Archaea</taxon>
        <taxon>Thermoproteota</taxon>
        <taxon>Thermoprotei</taxon>
        <taxon>Thermoproteales</taxon>
        <taxon>Thermoproteaceae</taxon>
        <taxon>Pyrobaculum</taxon>
    </lineage>
</organism>
<gene>
    <name evidence="2" type="ORF">CGL51_03865</name>
    <name evidence="1" type="ORF">CGL52_11940</name>
</gene>
<dbReference type="AlphaFoldDB" id="A0A371QYU7"/>
<proteinExistence type="predicted"/>
<evidence type="ECO:0000313" key="1">
    <source>
        <dbReference type="EMBL" id="RFA96008.1"/>
    </source>
</evidence>
<dbReference type="OrthoDB" id="27800at2157"/>
<dbReference type="Proteomes" id="UP000256877">
    <property type="component" value="Unassembled WGS sequence"/>
</dbReference>
<evidence type="ECO:0000313" key="4">
    <source>
        <dbReference type="Proteomes" id="UP000257123"/>
    </source>
</evidence>